<keyword evidence="2" id="KW-1185">Reference proteome</keyword>
<dbReference type="EMBL" id="LT841358">
    <property type="protein sequence ID" value="SMH72153.1"/>
    <property type="molecule type" value="Genomic_DNA"/>
</dbReference>
<evidence type="ECO:0000313" key="2">
    <source>
        <dbReference type="Proteomes" id="UP000230607"/>
    </source>
</evidence>
<gene>
    <name evidence="1" type="ORF">NCS_11965</name>
</gene>
<protein>
    <submittedName>
        <fullName evidence="1">Uncharacterized protein</fullName>
    </submittedName>
</protein>
<evidence type="ECO:0000313" key="1">
    <source>
        <dbReference type="EMBL" id="SMH72153.1"/>
    </source>
</evidence>
<reference evidence="2" key="1">
    <citation type="submission" date="2017-03" db="EMBL/GenBank/DDBJ databases">
        <authorList>
            <person name="Herbold C."/>
        </authorList>
    </citation>
    <scope>NUCLEOTIDE SEQUENCE [LARGE SCALE GENOMIC DNA]</scope>
</reference>
<dbReference type="Proteomes" id="UP000230607">
    <property type="component" value="Chromosome 1"/>
</dbReference>
<sequence length="238" mass="25244">MEISNFFIKLVIISLLFMKLSQRLINYHVLKIVMKISQRNMAMILLGVIAMSTSGVYSLTQNVQTTQTNSGAQESPVILGHITAVVKDQYGDIKAYRQTDNMVVSNGLNATTNLLFGSGLQTTTAPPGIFKYVGVGTGTTVAAYTQTDLATQRGSHVLGTVTAINANLGTGMGAKIVGNWAAGKLANASSTTTTINEAGLFDGFNSTNMYARQIIVPGISLGTADTLAVTWQITFAHS</sequence>
<accession>A0A2H1FHB7</accession>
<name>A0A2H1FHB7_9ARCH</name>
<proteinExistence type="predicted"/>
<organism evidence="1 2">
    <name type="scientific">Candidatus Nitrosotalea okcheonensis</name>
    <dbReference type="NCBI Taxonomy" id="1903276"/>
    <lineage>
        <taxon>Archaea</taxon>
        <taxon>Nitrososphaerota</taxon>
        <taxon>Nitrososphaeria</taxon>
        <taxon>Nitrosotaleales</taxon>
        <taxon>Nitrosotaleaceae</taxon>
        <taxon>Nitrosotalea</taxon>
    </lineage>
</organism>
<dbReference type="AlphaFoldDB" id="A0A2H1FHB7"/>